<comment type="caution">
    <text evidence="3">The sequence shown here is derived from an EMBL/GenBank/DDBJ whole genome shotgun (WGS) entry which is preliminary data.</text>
</comment>
<name>A0A1J4JPL9_9EUKA</name>
<organism evidence="3 4">
    <name type="scientific">Tritrichomonas foetus</name>
    <dbReference type="NCBI Taxonomy" id="1144522"/>
    <lineage>
        <taxon>Eukaryota</taxon>
        <taxon>Metamonada</taxon>
        <taxon>Parabasalia</taxon>
        <taxon>Tritrichomonadida</taxon>
        <taxon>Tritrichomonadidae</taxon>
        <taxon>Tritrichomonas</taxon>
    </lineage>
</organism>
<dbReference type="EMBL" id="MLAK01001004">
    <property type="protein sequence ID" value="OHS99469.1"/>
    <property type="molecule type" value="Genomic_DNA"/>
</dbReference>
<gene>
    <name evidence="3" type="ORF">TRFO_08419</name>
</gene>
<sequence>MVNLRSIIYISFNMTKEIKFFEIPPERFSGKIPFIVTDLIQEMRRRNCEKVVGLFRLNGSDVRCKQLIEELNKGRVTDFSHITDIHTIATVLKRYFRRMSEHDPLIPFTIAECFIALMEIDSNDAEPQQLKVMKSLIHENLNQCRKKILYYLCEFLTFIAENESSNQMSVKNLSICIAPNIIVSDHNSGNAMQESGFVNSAFSLLLTHYKEMIDIELTNEDFCDEEDIAQICSPKINMVNVKHLIVRCKLRENSLIPYVPTCRVSKNEMFKRPTKKPVALVDDDDDNGDGDTPTTKRRRMTQIFNSVSMFASLSLDNQQSKRHSANLENIE</sequence>
<dbReference type="GO" id="GO:0005737">
    <property type="term" value="C:cytoplasm"/>
    <property type="evidence" value="ECO:0007669"/>
    <property type="project" value="TreeGrafter"/>
</dbReference>
<dbReference type="InterPro" id="IPR000198">
    <property type="entry name" value="RhoGAP_dom"/>
</dbReference>
<dbReference type="PROSITE" id="PS50238">
    <property type="entry name" value="RHOGAP"/>
    <property type="match status" value="1"/>
</dbReference>
<dbReference type="Gene3D" id="1.10.555.10">
    <property type="entry name" value="Rho GTPase activation protein"/>
    <property type="match status" value="1"/>
</dbReference>
<keyword evidence="4" id="KW-1185">Reference proteome</keyword>
<dbReference type="PANTHER" id="PTHR45808:SF2">
    <property type="entry name" value="RHO GTPASE-ACTIVATING PROTEIN 68F"/>
    <property type="match status" value="1"/>
</dbReference>
<dbReference type="GO" id="GO:0007264">
    <property type="term" value="P:small GTPase-mediated signal transduction"/>
    <property type="evidence" value="ECO:0007669"/>
    <property type="project" value="TreeGrafter"/>
</dbReference>
<dbReference type="OrthoDB" id="79452at2759"/>
<dbReference type="GO" id="GO:0005096">
    <property type="term" value="F:GTPase activator activity"/>
    <property type="evidence" value="ECO:0007669"/>
    <property type="project" value="TreeGrafter"/>
</dbReference>
<dbReference type="SUPFAM" id="SSF48350">
    <property type="entry name" value="GTPase activation domain, GAP"/>
    <property type="match status" value="1"/>
</dbReference>
<evidence type="ECO:0000313" key="3">
    <source>
        <dbReference type="EMBL" id="OHS99469.1"/>
    </source>
</evidence>
<dbReference type="PANTHER" id="PTHR45808">
    <property type="entry name" value="RHO GTPASE-ACTIVATING PROTEIN 68F"/>
    <property type="match status" value="1"/>
</dbReference>
<proteinExistence type="predicted"/>
<dbReference type="Proteomes" id="UP000179807">
    <property type="component" value="Unassembled WGS sequence"/>
</dbReference>
<dbReference type="CDD" id="cd00159">
    <property type="entry name" value="RhoGAP"/>
    <property type="match status" value="1"/>
</dbReference>
<reference evidence="3" key="1">
    <citation type="submission" date="2016-10" db="EMBL/GenBank/DDBJ databases">
        <authorList>
            <person name="Benchimol M."/>
            <person name="Almeida L.G."/>
            <person name="Vasconcelos A.T."/>
            <person name="Perreira-Neves A."/>
            <person name="Rosa I.A."/>
            <person name="Tasca T."/>
            <person name="Bogo M.R."/>
            <person name="de Souza W."/>
        </authorList>
    </citation>
    <scope>NUCLEOTIDE SEQUENCE [LARGE SCALE GENOMIC DNA]</scope>
    <source>
        <strain evidence="3">K</strain>
    </source>
</reference>
<dbReference type="InterPro" id="IPR008936">
    <property type="entry name" value="Rho_GTPase_activation_prot"/>
</dbReference>
<feature type="domain" description="Rho-GAP" evidence="2">
    <location>
        <begin position="23"/>
        <end position="213"/>
    </location>
</feature>
<dbReference type="Pfam" id="PF00620">
    <property type="entry name" value="RhoGAP"/>
    <property type="match status" value="1"/>
</dbReference>
<dbReference type="SMART" id="SM00324">
    <property type="entry name" value="RhoGAP"/>
    <property type="match status" value="1"/>
</dbReference>
<evidence type="ECO:0000259" key="2">
    <source>
        <dbReference type="PROSITE" id="PS50238"/>
    </source>
</evidence>
<feature type="region of interest" description="Disordered" evidence="1">
    <location>
        <begin position="275"/>
        <end position="298"/>
    </location>
</feature>
<dbReference type="AlphaFoldDB" id="A0A1J4JPL9"/>
<accession>A0A1J4JPL9</accession>
<evidence type="ECO:0000256" key="1">
    <source>
        <dbReference type="SAM" id="MobiDB-lite"/>
    </source>
</evidence>
<dbReference type="GeneID" id="94828976"/>
<dbReference type="RefSeq" id="XP_068352606.1">
    <property type="nucleotide sequence ID" value="XM_068494272.1"/>
</dbReference>
<dbReference type="VEuPathDB" id="TrichDB:TRFO_08419"/>
<evidence type="ECO:0000313" key="4">
    <source>
        <dbReference type="Proteomes" id="UP000179807"/>
    </source>
</evidence>
<protein>
    <submittedName>
        <fullName evidence="3">RhoGAP domain containing protein</fullName>
    </submittedName>
</protein>